<dbReference type="EMBL" id="LT934118">
    <property type="protein sequence ID" value="VAI04741.1"/>
    <property type="molecule type" value="Genomic_DNA"/>
</dbReference>
<name>A0A9R0T576_TRITD</name>
<sequence>MTPCHTRLFVALSRPRVPPRPASGDANHLRPRAPPHEPRACHVRQLHPNRRRSLPPHKPCTAATLGRSTTHPKDVHHRITLIPTATKCSDEAQIVPPRGS</sequence>
<dbReference type="Gramene" id="TRITD4Bv1G068450.1">
    <property type="protein sequence ID" value="TRITD4Bv1G068450.1"/>
    <property type="gene ID" value="TRITD4Bv1G068450"/>
</dbReference>
<dbReference type="Proteomes" id="UP000324705">
    <property type="component" value="Chromosome 4B"/>
</dbReference>
<evidence type="ECO:0000256" key="1">
    <source>
        <dbReference type="SAM" id="MobiDB-lite"/>
    </source>
</evidence>
<accession>A0A9R0T576</accession>
<evidence type="ECO:0000313" key="3">
    <source>
        <dbReference type="Proteomes" id="UP000324705"/>
    </source>
</evidence>
<protein>
    <submittedName>
        <fullName evidence="2">Uncharacterized protein</fullName>
    </submittedName>
</protein>
<evidence type="ECO:0000313" key="2">
    <source>
        <dbReference type="EMBL" id="VAI04741.1"/>
    </source>
</evidence>
<feature type="region of interest" description="Disordered" evidence="1">
    <location>
        <begin position="15"/>
        <end position="39"/>
    </location>
</feature>
<gene>
    <name evidence="2" type="ORF">TRITD_4Bv1G068450</name>
</gene>
<organism evidence="2 3">
    <name type="scientific">Triticum turgidum subsp. durum</name>
    <name type="common">Durum wheat</name>
    <name type="synonym">Triticum durum</name>
    <dbReference type="NCBI Taxonomy" id="4567"/>
    <lineage>
        <taxon>Eukaryota</taxon>
        <taxon>Viridiplantae</taxon>
        <taxon>Streptophyta</taxon>
        <taxon>Embryophyta</taxon>
        <taxon>Tracheophyta</taxon>
        <taxon>Spermatophyta</taxon>
        <taxon>Magnoliopsida</taxon>
        <taxon>Liliopsida</taxon>
        <taxon>Poales</taxon>
        <taxon>Poaceae</taxon>
        <taxon>BOP clade</taxon>
        <taxon>Pooideae</taxon>
        <taxon>Triticodae</taxon>
        <taxon>Triticeae</taxon>
        <taxon>Triticinae</taxon>
        <taxon>Triticum</taxon>
    </lineage>
</organism>
<proteinExistence type="predicted"/>
<keyword evidence="3" id="KW-1185">Reference proteome</keyword>
<dbReference type="AlphaFoldDB" id="A0A9R0T576"/>
<reference evidence="2 3" key="1">
    <citation type="submission" date="2017-09" db="EMBL/GenBank/DDBJ databases">
        <authorList>
            <consortium name="International Durum Wheat Genome Sequencing Consortium (IDWGSC)"/>
            <person name="Milanesi L."/>
        </authorList>
    </citation>
    <scope>NUCLEOTIDE SEQUENCE [LARGE SCALE GENOMIC DNA]</scope>
    <source>
        <strain evidence="3">cv. Svevo</strain>
    </source>
</reference>